<dbReference type="GO" id="GO:0005794">
    <property type="term" value="C:Golgi apparatus"/>
    <property type="evidence" value="ECO:0007669"/>
    <property type="project" value="TreeGrafter"/>
</dbReference>
<dbReference type="Pfam" id="PF00326">
    <property type="entry name" value="Peptidase_S9"/>
    <property type="match status" value="1"/>
</dbReference>
<reference evidence="9 10" key="1">
    <citation type="journal article" date="2014" name="Nat. Genet.">
        <title>Whole-genome sequence of a flatfish provides insights into ZW sex chromosome evolution and adaptation to a benthic lifestyle.</title>
        <authorList>
            <person name="Chen S."/>
            <person name="Zhang G."/>
            <person name="Shao C."/>
            <person name="Huang Q."/>
            <person name="Liu G."/>
            <person name="Zhang P."/>
            <person name="Song W."/>
            <person name="An N."/>
            <person name="Chalopin D."/>
            <person name="Volff J.N."/>
            <person name="Hong Y."/>
            <person name="Li Q."/>
            <person name="Sha Z."/>
            <person name="Zhou H."/>
            <person name="Xie M."/>
            <person name="Yu Q."/>
            <person name="Liu Y."/>
            <person name="Xiang H."/>
            <person name="Wang N."/>
            <person name="Wu K."/>
            <person name="Yang C."/>
            <person name="Zhou Q."/>
            <person name="Liao X."/>
            <person name="Yang L."/>
            <person name="Hu Q."/>
            <person name="Zhang J."/>
            <person name="Meng L."/>
            <person name="Jin L."/>
            <person name="Tian Y."/>
            <person name="Lian J."/>
            <person name="Yang J."/>
            <person name="Miao G."/>
            <person name="Liu S."/>
            <person name="Liang Z."/>
            <person name="Yan F."/>
            <person name="Li Y."/>
            <person name="Sun B."/>
            <person name="Zhang H."/>
            <person name="Zhang J."/>
            <person name="Zhu Y."/>
            <person name="Du M."/>
            <person name="Zhao Y."/>
            <person name="Schartl M."/>
            <person name="Tang Q."/>
            <person name="Wang J."/>
        </authorList>
    </citation>
    <scope>NUCLEOTIDE SEQUENCE</scope>
</reference>
<keyword evidence="2 6" id="KW-0645">Protease</keyword>
<organism evidence="9 10">
    <name type="scientific">Cynoglossus semilaevis</name>
    <name type="common">Tongue sole</name>
    <dbReference type="NCBI Taxonomy" id="244447"/>
    <lineage>
        <taxon>Eukaryota</taxon>
        <taxon>Metazoa</taxon>
        <taxon>Chordata</taxon>
        <taxon>Craniata</taxon>
        <taxon>Vertebrata</taxon>
        <taxon>Euteleostomi</taxon>
        <taxon>Actinopterygii</taxon>
        <taxon>Neopterygii</taxon>
        <taxon>Teleostei</taxon>
        <taxon>Neoteleostei</taxon>
        <taxon>Acanthomorphata</taxon>
        <taxon>Carangaria</taxon>
        <taxon>Pleuronectiformes</taxon>
        <taxon>Pleuronectoidei</taxon>
        <taxon>Cynoglossidae</taxon>
        <taxon>Cynoglossinae</taxon>
        <taxon>Cynoglossus</taxon>
    </lineage>
</organism>
<evidence type="ECO:0000256" key="5">
    <source>
        <dbReference type="ARBA" id="ARBA00045448"/>
    </source>
</evidence>
<feature type="domain" description="Peptidase S9 prolyl oligopeptidase catalytic" evidence="7">
    <location>
        <begin position="291"/>
        <end position="464"/>
    </location>
</feature>
<dbReference type="GO" id="GO:0005856">
    <property type="term" value="C:cytoskeleton"/>
    <property type="evidence" value="ECO:0007669"/>
    <property type="project" value="TreeGrafter"/>
</dbReference>
<dbReference type="SUPFAM" id="SSF50993">
    <property type="entry name" value="Peptidase/esterase 'gauge' domain"/>
    <property type="match status" value="1"/>
</dbReference>
<evidence type="ECO:0000313" key="9">
    <source>
        <dbReference type="Ensembl" id="ENSCSEP00000005881.1"/>
    </source>
</evidence>
<dbReference type="GeneTree" id="ENSGT00530000063426"/>
<proteinExistence type="inferred from homology"/>
<dbReference type="Ensembl" id="ENSCSET00000005945.1">
    <property type="protein sequence ID" value="ENSCSEP00000005881.1"/>
    <property type="gene ID" value="ENSCSEG00000003789.1"/>
</dbReference>
<accession>A0A3P8UYP3</accession>
<dbReference type="PANTHER" id="PTHR11757">
    <property type="entry name" value="PROTEASE FAMILY S9A OLIGOPEPTIDASE"/>
    <property type="match status" value="1"/>
</dbReference>
<dbReference type="EC" id="3.4.21.-" evidence="6"/>
<sequence length="531" mass="59481">IRLSPAEKHLAATLKWATDQVLFYTTAQGLRSSRVCRLDLSGCVHSITSVYEEQQPDVFVEVALSRDQEVLSINCSSRSSSQVMLLLQQQHRSRPHLVQERQPGLLYHVEHWRGHLIILANTGPGREYQVLQAPLSQPSMVSWVPVFTPDPGTVIKDMDIVGDHCVLTVRTNTNHLVLTVVPLMNQERVYTVKVREPFLHHGPMKCLKCFFTDRPLIKLIDRHKNWYFINIIINTTRGHVTVLPLQDGSLVPVTLFHSASVEASRRTPLLLHVYGSYGLDLGMDFCPQKTLLLEGGWALAYCHIRGGAEKGLSWHRQARRGGKERGVQDLQACLQRLFSSGVSCPSLTAITAHSAGAVPVAALCNRQPHLMRAVSLQAPFLDVLGTMEDQSLPLTLEDRDEWGDPVANPKDRLSIASYCPRHNITPQCYPSMLLTAYSDDSRIPLAGVLKYSQQLKEAIDTHFKPGPEPNLVLNIKSGASHHGPDDFEQMLEEVMNCWLWSRVPDLDLDPDLDPGLPVLSPLQHFHSVFSF</sequence>
<keyword evidence="3 6" id="KW-0378">Hydrolase</keyword>
<evidence type="ECO:0000259" key="8">
    <source>
        <dbReference type="Pfam" id="PF02897"/>
    </source>
</evidence>
<dbReference type="InterPro" id="IPR023302">
    <property type="entry name" value="Pept_S9A_N"/>
</dbReference>
<evidence type="ECO:0000313" key="10">
    <source>
        <dbReference type="Proteomes" id="UP000265120"/>
    </source>
</evidence>
<dbReference type="PANTHER" id="PTHR11757:SF19">
    <property type="entry name" value="PROLYL ENDOPEPTIDASE-LIKE"/>
    <property type="match status" value="1"/>
</dbReference>
<keyword evidence="4 6" id="KW-0720">Serine protease</keyword>
<comment type="function">
    <text evidence="5">Serine peptidase whose precise substrate specificity remains unclear. Does not cleave peptides after a arginine or lysine residue. Regulates trans-Golgi network morphology and sorting by regulating the membrane binding of the AP-1 complex. May play a role in the regulation of synaptic vesicle exocytosis.</text>
</comment>
<evidence type="ECO:0000256" key="2">
    <source>
        <dbReference type="ARBA" id="ARBA00022670"/>
    </source>
</evidence>
<keyword evidence="10" id="KW-1185">Reference proteome</keyword>
<dbReference type="AlphaFoldDB" id="A0A3P8UYP3"/>
<dbReference type="InterPro" id="IPR001375">
    <property type="entry name" value="Peptidase_S9_cat"/>
</dbReference>
<dbReference type="FunFam" id="3.40.50.1820:FF:000050">
    <property type="entry name" value="prolyl endopeptidase-like isoform X2"/>
    <property type="match status" value="1"/>
</dbReference>
<evidence type="ECO:0000259" key="7">
    <source>
        <dbReference type="Pfam" id="PF00326"/>
    </source>
</evidence>
<reference evidence="9" key="3">
    <citation type="submission" date="2025-09" db="UniProtKB">
        <authorList>
            <consortium name="Ensembl"/>
        </authorList>
    </citation>
    <scope>IDENTIFICATION</scope>
</reference>
<evidence type="ECO:0000256" key="1">
    <source>
        <dbReference type="ARBA" id="ARBA00005228"/>
    </source>
</evidence>
<dbReference type="SUPFAM" id="SSF53474">
    <property type="entry name" value="alpha/beta-Hydrolases"/>
    <property type="match status" value="1"/>
</dbReference>
<dbReference type="PRINTS" id="PR00862">
    <property type="entry name" value="PROLIGOPTASE"/>
</dbReference>
<dbReference type="Gene3D" id="3.40.50.1820">
    <property type="entry name" value="alpha/beta hydrolase"/>
    <property type="match status" value="1"/>
</dbReference>
<comment type="similarity">
    <text evidence="1 6">Belongs to the peptidase S9A family.</text>
</comment>
<dbReference type="InterPro" id="IPR051543">
    <property type="entry name" value="Serine_Peptidase_S9A"/>
</dbReference>
<dbReference type="InterPro" id="IPR029058">
    <property type="entry name" value="AB_hydrolase_fold"/>
</dbReference>
<dbReference type="Proteomes" id="UP000265120">
    <property type="component" value="Chromosome 12"/>
</dbReference>
<feature type="domain" description="Peptidase S9A N-terminal" evidence="8">
    <location>
        <begin position="13"/>
        <end position="194"/>
    </location>
</feature>
<dbReference type="InterPro" id="IPR002470">
    <property type="entry name" value="Peptidase_S9A"/>
</dbReference>
<protein>
    <recommendedName>
        <fullName evidence="6">Prolyl endopeptidase</fullName>
        <ecNumber evidence="6">3.4.21.-</ecNumber>
    </recommendedName>
</protein>
<dbReference type="GO" id="GO:0006508">
    <property type="term" value="P:proteolysis"/>
    <property type="evidence" value="ECO:0007669"/>
    <property type="project" value="UniProtKB-KW"/>
</dbReference>
<name>A0A3P8UYP3_CYNSE</name>
<reference evidence="9" key="2">
    <citation type="submission" date="2025-08" db="UniProtKB">
        <authorList>
            <consortium name="Ensembl"/>
        </authorList>
    </citation>
    <scope>IDENTIFICATION</scope>
</reference>
<evidence type="ECO:0000256" key="4">
    <source>
        <dbReference type="ARBA" id="ARBA00022825"/>
    </source>
</evidence>
<dbReference type="Pfam" id="PF02897">
    <property type="entry name" value="Peptidase_S9_N"/>
    <property type="match status" value="1"/>
</dbReference>
<evidence type="ECO:0000256" key="3">
    <source>
        <dbReference type="ARBA" id="ARBA00022801"/>
    </source>
</evidence>
<evidence type="ECO:0000256" key="6">
    <source>
        <dbReference type="RuleBase" id="RU368024"/>
    </source>
</evidence>
<dbReference type="Gene3D" id="2.130.10.120">
    <property type="entry name" value="Prolyl oligopeptidase, N-terminal domain"/>
    <property type="match status" value="1"/>
</dbReference>
<dbReference type="GO" id="GO:0004252">
    <property type="term" value="F:serine-type endopeptidase activity"/>
    <property type="evidence" value="ECO:0007669"/>
    <property type="project" value="UniProtKB-UniRule"/>
</dbReference>